<keyword evidence="6" id="KW-0999">Mitochondrion inner membrane</keyword>
<feature type="repeat" description="Solcar" evidence="10">
    <location>
        <begin position="26"/>
        <end position="114"/>
    </location>
</feature>
<dbReference type="Proteomes" id="UP000304951">
    <property type="component" value="Unassembled WGS sequence"/>
</dbReference>
<dbReference type="EMBL" id="QZAF01000283">
    <property type="protein sequence ID" value="THV68947.1"/>
    <property type="molecule type" value="Genomic_DNA"/>
</dbReference>
<evidence type="ECO:0000256" key="3">
    <source>
        <dbReference type="ARBA" id="ARBA00022448"/>
    </source>
</evidence>
<dbReference type="SUPFAM" id="SSF103506">
    <property type="entry name" value="Mitochondrial carrier"/>
    <property type="match status" value="1"/>
</dbReference>
<dbReference type="Gene3D" id="1.50.40.10">
    <property type="entry name" value="Mitochondrial carrier domain"/>
    <property type="match status" value="2"/>
</dbReference>
<keyword evidence="8" id="KW-0496">Mitochondrion</keyword>
<comment type="caution">
    <text evidence="12">The sequence shown here is derived from an EMBL/GenBank/DDBJ whole genome shotgun (WGS) entry which is preliminary data.</text>
</comment>
<keyword evidence="3 11" id="KW-0813">Transport</keyword>
<dbReference type="AlphaFoldDB" id="A0A4S8SEF1"/>
<protein>
    <submittedName>
        <fullName evidence="12">Tricarboxylate transport protein</fullName>
    </submittedName>
</protein>
<gene>
    <name evidence="12" type="ORF">D6D28_06262</name>
</gene>
<keyword evidence="5" id="KW-0677">Repeat</keyword>
<dbReference type="InterPro" id="IPR018108">
    <property type="entry name" value="MCP_transmembrane"/>
</dbReference>
<keyword evidence="9 10" id="KW-0472">Membrane</keyword>
<evidence type="ECO:0000256" key="9">
    <source>
        <dbReference type="ARBA" id="ARBA00023136"/>
    </source>
</evidence>
<feature type="repeat" description="Solcar" evidence="10">
    <location>
        <begin position="122"/>
        <end position="212"/>
    </location>
</feature>
<comment type="similarity">
    <text evidence="2 11">Belongs to the mitochondrial carrier (TC 2.A.29) family.</text>
</comment>
<reference evidence="12 13" key="1">
    <citation type="submission" date="2018-10" db="EMBL/GenBank/DDBJ databases">
        <title>Fifty Aureobasidium pullulans genomes reveal a recombining polyextremotolerant generalist.</title>
        <authorList>
            <person name="Gostincar C."/>
            <person name="Turk M."/>
            <person name="Zajc J."/>
            <person name="Gunde-Cimerman N."/>
        </authorList>
    </citation>
    <scope>NUCLEOTIDE SEQUENCE [LARGE SCALE GENOMIC DNA]</scope>
    <source>
        <strain evidence="12 13">EXF-11900</strain>
    </source>
</reference>
<dbReference type="PANTHER" id="PTHR45788">
    <property type="entry name" value="SUCCINATE/FUMARATE MITOCHONDRIAL TRANSPORTER-RELATED"/>
    <property type="match status" value="1"/>
</dbReference>
<comment type="subcellular location">
    <subcellularLocation>
        <location evidence="1">Mitochondrion membrane</location>
        <topology evidence="1">Multi-pass membrane protein</topology>
    </subcellularLocation>
</comment>
<evidence type="ECO:0000313" key="13">
    <source>
        <dbReference type="Proteomes" id="UP000304951"/>
    </source>
</evidence>
<dbReference type="GO" id="GO:0006843">
    <property type="term" value="P:mitochondrial citrate transmembrane transport"/>
    <property type="evidence" value="ECO:0007669"/>
    <property type="project" value="TreeGrafter"/>
</dbReference>
<evidence type="ECO:0000256" key="8">
    <source>
        <dbReference type="ARBA" id="ARBA00023128"/>
    </source>
</evidence>
<evidence type="ECO:0000313" key="12">
    <source>
        <dbReference type="EMBL" id="THV68947.1"/>
    </source>
</evidence>
<evidence type="ECO:0000256" key="4">
    <source>
        <dbReference type="ARBA" id="ARBA00022692"/>
    </source>
</evidence>
<evidence type="ECO:0000256" key="10">
    <source>
        <dbReference type="PROSITE-ProRule" id="PRU00282"/>
    </source>
</evidence>
<dbReference type="Pfam" id="PF00153">
    <property type="entry name" value="Mito_carr"/>
    <property type="match status" value="3"/>
</dbReference>
<dbReference type="InterPro" id="IPR023395">
    <property type="entry name" value="MCP_dom_sf"/>
</dbReference>
<dbReference type="PROSITE" id="PS50920">
    <property type="entry name" value="SOLCAR"/>
    <property type="match status" value="3"/>
</dbReference>
<organism evidence="12 13">
    <name type="scientific">Aureobasidium pullulans</name>
    <name type="common">Black yeast</name>
    <name type="synonym">Pullularia pullulans</name>
    <dbReference type="NCBI Taxonomy" id="5580"/>
    <lineage>
        <taxon>Eukaryota</taxon>
        <taxon>Fungi</taxon>
        <taxon>Dikarya</taxon>
        <taxon>Ascomycota</taxon>
        <taxon>Pezizomycotina</taxon>
        <taxon>Dothideomycetes</taxon>
        <taxon>Dothideomycetidae</taxon>
        <taxon>Dothideales</taxon>
        <taxon>Saccotheciaceae</taxon>
        <taxon>Aureobasidium</taxon>
    </lineage>
</organism>
<evidence type="ECO:0000256" key="1">
    <source>
        <dbReference type="ARBA" id="ARBA00004225"/>
    </source>
</evidence>
<dbReference type="InterPro" id="IPR049563">
    <property type="entry name" value="TXTP-like"/>
</dbReference>
<dbReference type="GO" id="GO:0071913">
    <property type="term" value="F:citrate secondary active transmembrane transporter activity"/>
    <property type="evidence" value="ECO:0007669"/>
    <property type="project" value="TreeGrafter"/>
</dbReference>
<evidence type="ECO:0000256" key="11">
    <source>
        <dbReference type="RuleBase" id="RU000488"/>
    </source>
</evidence>
<evidence type="ECO:0000256" key="2">
    <source>
        <dbReference type="ARBA" id="ARBA00006375"/>
    </source>
</evidence>
<evidence type="ECO:0000256" key="6">
    <source>
        <dbReference type="ARBA" id="ARBA00022792"/>
    </source>
</evidence>
<evidence type="ECO:0000256" key="5">
    <source>
        <dbReference type="ARBA" id="ARBA00022737"/>
    </source>
</evidence>
<evidence type="ECO:0000256" key="7">
    <source>
        <dbReference type="ARBA" id="ARBA00022989"/>
    </source>
</evidence>
<dbReference type="GO" id="GO:0031966">
    <property type="term" value="C:mitochondrial membrane"/>
    <property type="evidence" value="ECO:0007669"/>
    <property type="project" value="UniProtKB-SubCell"/>
</dbReference>
<name>A0A4S8SEF1_AURPU</name>
<proteinExistence type="inferred from homology"/>
<keyword evidence="4 10" id="KW-0812">Transmembrane</keyword>
<accession>A0A4S8SEF1</accession>
<sequence length="324" mass="35002">MHVGFLSSECRTSLTQNSIMDKKQSTSTLTSILAGGLAGASETVVTYPAEFVKTRRQLEVSRKGFKPSSSLTILRSTIANHGLSNVYSGCQTLATSNAIKAGVRFFSFETSKRYLTRISGKSNTSINVAAGLCAGVTESVLVVTPGESLKTRVIHDASSGGNLGKQSLPRIVSEVVKREGILSLWKGLTPVLCKQGTNSAVRFATFNEIRDRLKVAWPEKMGGTTATLVAGAGSGVLTVYASMPFDNIKTKMQCIGNTHTRMIRCAMHMAKTEGVKVFWKATTPRLVRLTLSSSITFMVYDHAVSIMDTLTADKAELRTMRQMA</sequence>
<feature type="repeat" description="Solcar" evidence="10">
    <location>
        <begin position="222"/>
        <end position="306"/>
    </location>
</feature>
<keyword evidence="7" id="KW-1133">Transmembrane helix</keyword>
<dbReference type="PANTHER" id="PTHR45788:SF4">
    <property type="entry name" value="TRICARBOXYLATE TRANSPORT PROTEIN, MITOCHONDRIAL"/>
    <property type="match status" value="1"/>
</dbReference>